<dbReference type="Gene3D" id="3.90.1200.10">
    <property type="match status" value="1"/>
</dbReference>
<evidence type="ECO:0000256" key="1">
    <source>
        <dbReference type="ARBA" id="ARBA00011961"/>
    </source>
</evidence>
<protein>
    <recommendedName>
        <fullName evidence="1">protein-ribulosamine 3-kinase</fullName>
        <ecNumber evidence="1">2.7.1.172</ecNumber>
    </recommendedName>
</protein>
<gene>
    <name evidence="3" type="ORF">VBRA1451_LOCUS7675</name>
</gene>
<dbReference type="EMBL" id="HBGB01013306">
    <property type="protein sequence ID" value="CAD9052613.1"/>
    <property type="molecule type" value="Transcribed_RNA"/>
</dbReference>
<organism evidence="3">
    <name type="scientific">Vitrella brassicaformis</name>
    <dbReference type="NCBI Taxonomy" id="1169539"/>
    <lineage>
        <taxon>Eukaryota</taxon>
        <taxon>Sar</taxon>
        <taxon>Alveolata</taxon>
        <taxon>Colpodellida</taxon>
        <taxon>Vitrellaceae</taxon>
        <taxon>Vitrella</taxon>
    </lineage>
</organism>
<accession>A0A7S1P278</accession>
<proteinExistence type="predicted"/>
<dbReference type="SUPFAM" id="SSF56112">
    <property type="entry name" value="Protein kinase-like (PK-like)"/>
    <property type="match status" value="1"/>
</dbReference>
<comment type="catalytic activity">
    <reaction evidence="2">
        <text>N(6)-D-ribulosyl-L-lysyl-[protein] + ATP = N(6)-(3-O-phospho-D-ribulosyl)-L-lysyl-[protein] + ADP + H(+)</text>
        <dbReference type="Rhea" id="RHEA:48432"/>
        <dbReference type="Rhea" id="RHEA-COMP:12103"/>
        <dbReference type="Rhea" id="RHEA-COMP:12104"/>
        <dbReference type="ChEBI" id="CHEBI:15378"/>
        <dbReference type="ChEBI" id="CHEBI:30616"/>
        <dbReference type="ChEBI" id="CHEBI:90418"/>
        <dbReference type="ChEBI" id="CHEBI:90420"/>
        <dbReference type="ChEBI" id="CHEBI:456216"/>
        <dbReference type="EC" id="2.7.1.172"/>
    </reaction>
    <physiologicalReaction direction="left-to-right" evidence="2">
        <dbReference type="Rhea" id="RHEA:48433"/>
    </physiologicalReaction>
</comment>
<evidence type="ECO:0000313" key="3">
    <source>
        <dbReference type="EMBL" id="CAD9052613.1"/>
    </source>
</evidence>
<dbReference type="InterPro" id="IPR011009">
    <property type="entry name" value="Kinase-like_dom_sf"/>
</dbReference>
<dbReference type="InterPro" id="IPR016477">
    <property type="entry name" value="Fructo-/Ketosamine-3-kinase"/>
</dbReference>
<reference evidence="3" key="1">
    <citation type="submission" date="2021-01" db="EMBL/GenBank/DDBJ databases">
        <authorList>
            <person name="Corre E."/>
            <person name="Pelletier E."/>
            <person name="Niang G."/>
            <person name="Scheremetjew M."/>
            <person name="Finn R."/>
            <person name="Kale V."/>
            <person name="Holt S."/>
            <person name="Cochrane G."/>
            <person name="Meng A."/>
            <person name="Brown T."/>
            <person name="Cohen L."/>
        </authorList>
    </citation>
    <scope>NUCLEOTIDE SEQUENCE</scope>
    <source>
        <strain evidence="3">CCMP3346</strain>
    </source>
</reference>
<dbReference type="PANTHER" id="PTHR12149">
    <property type="entry name" value="FRUCTOSAMINE 3 KINASE-RELATED PROTEIN"/>
    <property type="match status" value="1"/>
</dbReference>
<dbReference type="Gene3D" id="3.30.200.20">
    <property type="entry name" value="Phosphorylase Kinase, domain 1"/>
    <property type="match status" value="1"/>
</dbReference>
<dbReference type="PANTHER" id="PTHR12149:SF8">
    <property type="entry name" value="PROTEIN-RIBULOSAMINE 3-KINASE"/>
    <property type="match status" value="1"/>
</dbReference>
<evidence type="ECO:0000256" key="2">
    <source>
        <dbReference type="ARBA" id="ARBA00048655"/>
    </source>
</evidence>
<sequence>MMFLERLYAWPSPLAVATVCFGLLNAASASAAAASASAKPTSSAYLISSSSHQRSPLPHRSLPLSSMRASPCPSAVCMTASTATLLQEALSEALTQALGHTADVELVSGGGGGGGGASVGIIVDKSTGTKYFYKSAGSGASAQMLEAEYKGVKDMADTKTIKVPDPICYGTFGNGGSRSFVIFEQLNMGRSGGGENARRMGTNLANMHRSLSPNAKFGWHMDNTIGATPQPNQWCDTWVDFWDEHRLGHMLRLANIIDSDKERKLRAKVKDILSKHTCQPSLVHGDLWTGNAGYLSDGTPVIFDPATYYGDREVDIAMSQLFGRLSGEFYKAYDEAWPLPPGHQTRKEVYNLYHLLNHYVLFGGGYMFSSMQSIDRIINMKV</sequence>
<dbReference type="GO" id="GO:0102193">
    <property type="term" value="F:protein-ribulosamine 3-kinase activity"/>
    <property type="evidence" value="ECO:0007669"/>
    <property type="project" value="UniProtKB-EC"/>
</dbReference>
<dbReference type="EC" id="2.7.1.172" evidence="1"/>
<dbReference type="AlphaFoldDB" id="A0A7S1P278"/>
<dbReference type="Pfam" id="PF03881">
    <property type="entry name" value="Fructosamin_kin"/>
    <property type="match status" value="1"/>
</dbReference>
<name>A0A7S1P278_9ALVE</name>